<evidence type="ECO:0000256" key="3">
    <source>
        <dbReference type="ARBA" id="ARBA00023315"/>
    </source>
</evidence>
<evidence type="ECO:0000313" key="7">
    <source>
        <dbReference type="Proteomes" id="UP000015354"/>
    </source>
</evidence>
<comment type="caution">
    <text evidence="6">The sequence shown here is derived from an EMBL/GenBank/DDBJ whole genome shotgun (WGS) entry which is preliminary data.</text>
</comment>
<dbReference type="Pfam" id="PF00698">
    <property type="entry name" value="Acyl_transf_1"/>
    <property type="match status" value="1"/>
</dbReference>
<gene>
    <name evidence="6" type="ORF">STCU_08607</name>
</gene>
<dbReference type="AlphaFoldDB" id="S9TXC6"/>
<dbReference type="GO" id="GO:0006633">
    <property type="term" value="P:fatty acid biosynthetic process"/>
    <property type="evidence" value="ECO:0007669"/>
    <property type="project" value="TreeGrafter"/>
</dbReference>
<dbReference type="Gene3D" id="3.30.70.2430">
    <property type="match status" value="1"/>
</dbReference>
<keyword evidence="2 6" id="KW-0808">Transferase</keyword>
<name>S9TXC6_9TRYP</name>
<dbReference type="EMBL" id="ATMH01008607">
    <property type="protein sequence ID" value="EPY21298.1"/>
    <property type="molecule type" value="Genomic_DNA"/>
</dbReference>
<dbReference type="Proteomes" id="UP000015354">
    <property type="component" value="Unassembled WGS sequence"/>
</dbReference>
<evidence type="ECO:0000259" key="5">
    <source>
        <dbReference type="SMART" id="SM00827"/>
    </source>
</evidence>
<evidence type="ECO:0000256" key="4">
    <source>
        <dbReference type="ARBA" id="ARBA00048462"/>
    </source>
</evidence>
<feature type="domain" description="Malonyl-CoA:ACP transacylase (MAT)" evidence="5">
    <location>
        <begin position="7"/>
        <end position="298"/>
    </location>
</feature>
<dbReference type="Gene3D" id="3.40.366.10">
    <property type="entry name" value="Malonyl-Coenzyme A Acyl Carrier Protein, domain 2"/>
    <property type="match status" value="1"/>
</dbReference>
<dbReference type="PANTHER" id="PTHR42681">
    <property type="entry name" value="MALONYL-COA-ACYL CARRIER PROTEIN TRANSACYLASE, MITOCHONDRIAL"/>
    <property type="match status" value="1"/>
</dbReference>
<proteinExistence type="predicted"/>
<keyword evidence="7" id="KW-1185">Reference proteome</keyword>
<keyword evidence="3" id="KW-0012">Acyltransferase</keyword>
<dbReference type="SUPFAM" id="SSF52151">
    <property type="entry name" value="FabD/lysophospholipase-like"/>
    <property type="match status" value="1"/>
</dbReference>
<sequence>MSMKALVFSGQGSHRKGMCLDLITSTEVKNVWERMKSTMFQNYGISLQEVIHDNPKKIQMFPDALNLEHILTISSKEVLNTPDSQKRGKTVSHDDGVISYTYLTQPCVLSAHMIALENLKKRGNLLNEVKYIAGHSLGEFSALCALNVFSPETALNLVYKRGVLMEETLRLFYRSQYRMYACNPLRSKLDGDADAADDMFFVLIELIARCLSHTTSFLEVSNFNLEHEQYVVSGDQIALSILGKCLDPQFRANSACSSLDNLVRSAAHAVKVDGKEGITLFPNALKDADFVTSAVRRYGSRSAFRRFMRGPDDGFTPSLDELTHLTLQEDGRSGLKKKSWFIPLPVEVPFHTSKLRMAGDLFVPVVREALPEETQLRDLLSISANGDLMDQPNKPLWVTNLTGTLFNPLNDEFVKTAKEAIASLNIGEVQHKGRYNSSLIFDTLENGVKQKSVKEICCAVLAAQMSHSVMWTDVMNEIVLAHNCTEIHEIAPVRNVSEMFKRSSFHDKKYNNKIPLKISCFPADINLY</sequence>
<dbReference type="InterPro" id="IPR016035">
    <property type="entry name" value="Acyl_Trfase/lysoPLipase"/>
</dbReference>
<accession>S9TXC6</accession>
<organism evidence="6 7">
    <name type="scientific">Strigomonas culicis</name>
    <dbReference type="NCBI Taxonomy" id="28005"/>
    <lineage>
        <taxon>Eukaryota</taxon>
        <taxon>Discoba</taxon>
        <taxon>Euglenozoa</taxon>
        <taxon>Kinetoplastea</taxon>
        <taxon>Metakinetoplastina</taxon>
        <taxon>Trypanosomatida</taxon>
        <taxon>Trypanosomatidae</taxon>
        <taxon>Strigomonadinae</taxon>
        <taxon>Strigomonas</taxon>
    </lineage>
</organism>
<dbReference type="GO" id="GO:0004314">
    <property type="term" value="F:[acyl-carrier-protein] S-malonyltransferase activity"/>
    <property type="evidence" value="ECO:0007669"/>
    <property type="project" value="UniProtKB-EC"/>
</dbReference>
<dbReference type="InterPro" id="IPR001227">
    <property type="entry name" value="Ac_transferase_dom_sf"/>
</dbReference>
<dbReference type="SMART" id="SM00827">
    <property type="entry name" value="PKS_AT"/>
    <property type="match status" value="1"/>
</dbReference>
<reference evidence="6 7" key="1">
    <citation type="journal article" date="2013" name="PLoS ONE">
        <title>Predicting the Proteins of Angomonas deanei, Strigomonas culicis and Their Respective Endosymbionts Reveals New Aspects of the Trypanosomatidae Family.</title>
        <authorList>
            <person name="Motta M.C."/>
            <person name="Martins A.C."/>
            <person name="de Souza S.S."/>
            <person name="Catta-Preta C.M."/>
            <person name="Silva R."/>
            <person name="Klein C.C."/>
            <person name="de Almeida L.G."/>
            <person name="de Lima Cunha O."/>
            <person name="Ciapina L.P."/>
            <person name="Brocchi M."/>
            <person name="Colabardini A.C."/>
            <person name="de Araujo Lima B."/>
            <person name="Machado C.R."/>
            <person name="de Almeida Soares C.M."/>
            <person name="Probst C.M."/>
            <person name="de Menezes C.B."/>
            <person name="Thompson C.E."/>
            <person name="Bartholomeu D.C."/>
            <person name="Gradia D.F."/>
            <person name="Pavoni D.P."/>
            <person name="Grisard E.C."/>
            <person name="Fantinatti-Garboggini F."/>
            <person name="Marchini F.K."/>
            <person name="Rodrigues-Luiz G.F."/>
            <person name="Wagner G."/>
            <person name="Goldman G.H."/>
            <person name="Fietto J.L."/>
            <person name="Elias M.C."/>
            <person name="Goldman M.H."/>
            <person name="Sagot M.F."/>
            <person name="Pereira M."/>
            <person name="Stoco P.H."/>
            <person name="de Mendonca-Neto R.P."/>
            <person name="Teixeira S.M."/>
            <person name="Maciel T.E."/>
            <person name="de Oliveira Mendes T.A."/>
            <person name="Urmenyi T.P."/>
            <person name="de Souza W."/>
            <person name="Schenkman S."/>
            <person name="de Vasconcelos A.T."/>
        </authorList>
    </citation>
    <scope>NUCLEOTIDE SEQUENCE [LARGE SCALE GENOMIC DNA]</scope>
</reference>
<dbReference type="InterPro" id="IPR014043">
    <property type="entry name" value="Acyl_transferase_dom"/>
</dbReference>
<dbReference type="OrthoDB" id="4251012at2759"/>
<dbReference type="PANTHER" id="PTHR42681:SF1">
    <property type="entry name" value="MALONYL-COA-ACYL CARRIER PROTEIN TRANSACYLASE, MITOCHONDRIAL"/>
    <property type="match status" value="1"/>
</dbReference>
<dbReference type="EC" id="2.3.1.39" evidence="1"/>
<evidence type="ECO:0000313" key="6">
    <source>
        <dbReference type="EMBL" id="EPY21298.1"/>
    </source>
</evidence>
<evidence type="ECO:0000256" key="1">
    <source>
        <dbReference type="ARBA" id="ARBA00013258"/>
    </source>
</evidence>
<comment type="catalytic activity">
    <reaction evidence="4">
        <text>holo-[ACP] + malonyl-CoA = malonyl-[ACP] + CoA</text>
        <dbReference type="Rhea" id="RHEA:41792"/>
        <dbReference type="Rhea" id="RHEA-COMP:9623"/>
        <dbReference type="Rhea" id="RHEA-COMP:9685"/>
        <dbReference type="ChEBI" id="CHEBI:57287"/>
        <dbReference type="ChEBI" id="CHEBI:57384"/>
        <dbReference type="ChEBI" id="CHEBI:64479"/>
        <dbReference type="ChEBI" id="CHEBI:78449"/>
        <dbReference type="EC" id="2.3.1.39"/>
    </reaction>
</comment>
<protein>
    <recommendedName>
        <fullName evidence="1">[acyl-carrier-protein] S-malonyltransferase</fullName>
        <ecNumber evidence="1">2.3.1.39</ecNumber>
    </recommendedName>
</protein>
<dbReference type="InterPro" id="IPR050858">
    <property type="entry name" value="Mal-CoA-ACP_Trans/PKS_FabD"/>
</dbReference>
<evidence type="ECO:0000256" key="2">
    <source>
        <dbReference type="ARBA" id="ARBA00022679"/>
    </source>
</evidence>